<sequence length="460" mass="49531">MRKTTKTIFRAAAAVGALAVIPAATSYANTAPTNPSADAVTVPGPWRGPVGYLTEQYDLTTREAVQRMEMQEDALKLNDKLRTGQSDTYAGMRLDMDSGVVHVRSTRPAEARAAADALPFGILKFLKADKAAKPVPKVPTTKVAADEQGQAKAPAVEQDFCGPLNCQTPLRSGVRLDGERDSDADYKWGGCTLGYVVQMPGGPDQKYLLTAGHCFYDSSDPAGNHNRKDERTWHNGIEVGQEGTGDGSYGHSAHGNHSGDDPHGSHNEYTWQTPDYAMIPVQNQDFWFGQTTDRRPGLLAAYGDCDNKTQEGYDCQIDDVLAITDTENLPPAGTTVCQQGTAEEGKTGTHAEGGWRPGQRCGEVIANRDETMNGKLVITNFCTAPGDSGGPLYIAHKDDTASAIGILTDGSPNLSGYENCAETDDGPSAAKGKKASWYWTVDHILLDELAHGNQFRLYTR</sequence>
<evidence type="ECO:0000313" key="4">
    <source>
        <dbReference type="Proteomes" id="UP001237105"/>
    </source>
</evidence>
<feature type="signal peptide" evidence="2">
    <location>
        <begin position="1"/>
        <end position="28"/>
    </location>
</feature>
<organism evidence="3 4">
    <name type="scientific">Streptomyces luteolus</name>
    <dbReference type="NCBI Taxonomy" id="3043615"/>
    <lineage>
        <taxon>Bacteria</taxon>
        <taxon>Bacillati</taxon>
        <taxon>Actinomycetota</taxon>
        <taxon>Actinomycetes</taxon>
        <taxon>Kitasatosporales</taxon>
        <taxon>Streptomycetaceae</taxon>
        <taxon>Streptomyces</taxon>
    </lineage>
</organism>
<keyword evidence="4" id="KW-1185">Reference proteome</keyword>
<dbReference type="RefSeq" id="WP_282538529.1">
    <property type="nucleotide sequence ID" value="NZ_JASCIS010000040.1"/>
</dbReference>
<dbReference type="Proteomes" id="UP001237105">
    <property type="component" value="Unassembled WGS sequence"/>
</dbReference>
<dbReference type="InterPro" id="IPR043504">
    <property type="entry name" value="Peptidase_S1_PA_chymotrypsin"/>
</dbReference>
<protein>
    <submittedName>
        <fullName evidence="3">Uncharacterized protein</fullName>
    </submittedName>
</protein>
<feature type="chain" id="PRO_5047098896" evidence="2">
    <location>
        <begin position="29"/>
        <end position="460"/>
    </location>
</feature>
<feature type="compositionally biased region" description="Basic and acidic residues" evidence="1">
    <location>
        <begin position="257"/>
        <end position="266"/>
    </location>
</feature>
<dbReference type="Gene3D" id="2.40.10.10">
    <property type="entry name" value="Trypsin-like serine proteases"/>
    <property type="match status" value="2"/>
</dbReference>
<proteinExistence type="predicted"/>
<dbReference type="InterPro" id="IPR018114">
    <property type="entry name" value="TRYPSIN_HIS"/>
</dbReference>
<evidence type="ECO:0000256" key="1">
    <source>
        <dbReference type="SAM" id="MobiDB-lite"/>
    </source>
</evidence>
<reference evidence="3 4" key="1">
    <citation type="submission" date="2023-05" db="EMBL/GenBank/DDBJ databases">
        <title>Draft genome sequence of Streptomyces sp. B-S-A12 isolated from a cave soil in Thailand.</title>
        <authorList>
            <person name="Chamroensaksri N."/>
            <person name="Muangham S."/>
        </authorList>
    </citation>
    <scope>NUCLEOTIDE SEQUENCE [LARGE SCALE GENOMIC DNA]</scope>
    <source>
        <strain evidence="3 4">B-S-A12</strain>
    </source>
</reference>
<dbReference type="EMBL" id="JASCIS010000040">
    <property type="protein sequence ID" value="MDI3422671.1"/>
    <property type="molecule type" value="Genomic_DNA"/>
</dbReference>
<accession>A0ABT6T4X4</accession>
<comment type="caution">
    <text evidence="3">The sequence shown here is derived from an EMBL/GenBank/DDBJ whole genome shotgun (WGS) entry which is preliminary data.</text>
</comment>
<feature type="region of interest" description="Disordered" evidence="1">
    <location>
        <begin position="240"/>
        <end position="267"/>
    </location>
</feature>
<evidence type="ECO:0000313" key="3">
    <source>
        <dbReference type="EMBL" id="MDI3422671.1"/>
    </source>
</evidence>
<dbReference type="PROSITE" id="PS00135">
    <property type="entry name" value="TRYPSIN_SER"/>
    <property type="match status" value="1"/>
</dbReference>
<dbReference type="PROSITE" id="PS00134">
    <property type="entry name" value="TRYPSIN_HIS"/>
    <property type="match status" value="1"/>
</dbReference>
<evidence type="ECO:0000256" key="2">
    <source>
        <dbReference type="SAM" id="SignalP"/>
    </source>
</evidence>
<dbReference type="SUPFAM" id="SSF50494">
    <property type="entry name" value="Trypsin-like serine proteases"/>
    <property type="match status" value="1"/>
</dbReference>
<name>A0ABT6T4X4_9ACTN</name>
<dbReference type="InterPro" id="IPR009003">
    <property type="entry name" value="Peptidase_S1_PA"/>
</dbReference>
<gene>
    <name evidence="3" type="ORF">QIT00_29715</name>
</gene>
<dbReference type="InterPro" id="IPR033116">
    <property type="entry name" value="TRYPSIN_SER"/>
</dbReference>
<keyword evidence="2" id="KW-0732">Signal</keyword>